<dbReference type="STRING" id="1347342.BN863_5320"/>
<dbReference type="OrthoDB" id="1467772at2"/>
<dbReference type="EMBL" id="HG315671">
    <property type="protein sequence ID" value="CDF78244.1"/>
    <property type="molecule type" value="Genomic_DNA"/>
</dbReference>
<dbReference type="HOGENOM" id="CLU_081813_1_0_10"/>
<keyword evidence="1" id="KW-0812">Transmembrane</keyword>
<gene>
    <name evidence="2" type="ORF">BN863_5320</name>
</gene>
<feature type="transmembrane region" description="Helical" evidence="1">
    <location>
        <begin position="205"/>
        <end position="223"/>
    </location>
</feature>
<feature type="transmembrane region" description="Helical" evidence="1">
    <location>
        <begin position="40"/>
        <end position="60"/>
    </location>
</feature>
<feature type="transmembrane region" description="Helical" evidence="1">
    <location>
        <begin position="229"/>
        <end position="248"/>
    </location>
</feature>
<evidence type="ECO:0000256" key="1">
    <source>
        <dbReference type="SAM" id="Phobius"/>
    </source>
</evidence>
<dbReference type="AlphaFoldDB" id="T2KJS4"/>
<name>T2KJS4_FORAG</name>
<evidence type="ECO:0000313" key="2">
    <source>
        <dbReference type="EMBL" id="CDF78244.1"/>
    </source>
</evidence>
<keyword evidence="1" id="KW-0472">Membrane</keyword>
<reference evidence="2 3" key="1">
    <citation type="journal article" date="2013" name="Appl. Environ. Microbiol.">
        <title>The genome of the alga-associated marine flavobacterium Formosa agariphila KMM 3901T reveals a broad potential for degradation of algal polysaccharides.</title>
        <authorList>
            <person name="Mann A.J."/>
            <person name="Hahnke R.L."/>
            <person name="Huang S."/>
            <person name="Werner J."/>
            <person name="Xing P."/>
            <person name="Barbeyron T."/>
            <person name="Huettel B."/>
            <person name="Stueber K."/>
            <person name="Reinhardt R."/>
            <person name="Harder J."/>
            <person name="Gloeckner F.O."/>
            <person name="Amann R.I."/>
            <person name="Teeling H."/>
        </authorList>
    </citation>
    <scope>NUCLEOTIDE SEQUENCE [LARGE SCALE GENOMIC DNA]</scope>
    <source>
        <strain evidence="3">DSM 15362 / KCTC 12365 / LMG 23005 / KMM 3901</strain>
    </source>
</reference>
<accession>T2KJS4</accession>
<dbReference type="RefSeq" id="WP_038527204.1">
    <property type="nucleotide sequence ID" value="NZ_HG315671.1"/>
</dbReference>
<feature type="transmembrane region" description="Helical" evidence="1">
    <location>
        <begin position="7"/>
        <end position="28"/>
    </location>
</feature>
<organism evidence="2 3">
    <name type="scientific">Formosa agariphila (strain DSM 15362 / KCTC 12365 / LMG 23005 / KMM 3901 / M-2Alg 35-1)</name>
    <dbReference type="NCBI Taxonomy" id="1347342"/>
    <lineage>
        <taxon>Bacteria</taxon>
        <taxon>Pseudomonadati</taxon>
        <taxon>Bacteroidota</taxon>
        <taxon>Flavobacteriia</taxon>
        <taxon>Flavobacteriales</taxon>
        <taxon>Flavobacteriaceae</taxon>
        <taxon>Formosa</taxon>
    </lineage>
</organism>
<dbReference type="Proteomes" id="UP000016160">
    <property type="component" value="Chromosome"/>
</dbReference>
<sequence length="278" mass="32509">MEILEKLFKFYLNASIHVALSVFSLAWITLLKFDLAFDESVMYFIFFASITGYNFVKYFGLAKFHRRALASWLRAIQLFSVFCFLFMCYFVLKLEFNTILYLCGFGIVTFMYAIPFLPKRFFVDKHHNLRSVSGLKVYLIGLVWAGVTVLLPLLNQHYQFNTDVFLTCFQRFIFIIALMLPFELRDLKYDSLKLGTIPQKIGVNNTKKLGGLLALVFFFLEYFRTELDGRFIVIQLIVAVMLILAIYFSKHSRSDVYTSFWVEGIPIVWLGLELFLTL</sequence>
<feature type="transmembrane region" description="Helical" evidence="1">
    <location>
        <begin position="137"/>
        <end position="158"/>
    </location>
</feature>
<keyword evidence="1" id="KW-1133">Transmembrane helix</keyword>
<evidence type="ECO:0000313" key="3">
    <source>
        <dbReference type="Proteomes" id="UP000016160"/>
    </source>
</evidence>
<dbReference type="PATRIC" id="fig|1347342.6.peg.536"/>
<keyword evidence="3" id="KW-1185">Reference proteome</keyword>
<feature type="transmembrane region" description="Helical" evidence="1">
    <location>
        <begin position="72"/>
        <end position="92"/>
    </location>
</feature>
<protein>
    <submittedName>
        <fullName evidence="2">Conserved hypothetical membrane protein</fullName>
    </submittedName>
</protein>
<proteinExistence type="predicted"/>
<feature type="transmembrane region" description="Helical" evidence="1">
    <location>
        <begin position="164"/>
        <end position="184"/>
    </location>
</feature>
<dbReference type="eggNOG" id="COG0382">
    <property type="taxonomic scope" value="Bacteria"/>
</dbReference>
<feature type="transmembrane region" description="Helical" evidence="1">
    <location>
        <begin position="98"/>
        <end position="117"/>
    </location>
</feature>